<dbReference type="Gene3D" id="3.20.20.300">
    <property type="entry name" value="Glycoside hydrolase, family 3, N-terminal domain"/>
    <property type="match status" value="1"/>
</dbReference>
<reference evidence="5" key="1">
    <citation type="submission" date="2016-07" db="EMBL/GenBank/DDBJ databases">
        <authorList>
            <person name="Florea S."/>
            <person name="Webb J.S."/>
            <person name="Jaromczyk J."/>
            <person name="Schardl C.L."/>
        </authorList>
    </citation>
    <scope>NUCLEOTIDE SEQUENCE [LARGE SCALE GENOMIC DNA]</scope>
    <source>
        <strain evidence="5">IPBSL-7</strain>
    </source>
</reference>
<dbReference type="InterPro" id="IPR036962">
    <property type="entry name" value="Glyco_hydro_3_N_sf"/>
</dbReference>
<protein>
    <submittedName>
        <fullName evidence="4">Beta-glucosidase</fullName>
    </submittedName>
</protein>
<comment type="caution">
    <text evidence="4">The sequence shown here is derived from an EMBL/GenBank/DDBJ whole genome shotgun (WGS) entry which is preliminary data.</text>
</comment>
<dbReference type="Pfam" id="PF14310">
    <property type="entry name" value="Fn3-like"/>
    <property type="match status" value="1"/>
</dbReference>
<dbReference type="PRINTS" id="PR00133">
    <property type="entry name" value="GLHYDRLASE3"/>
</dbReference>
<dbReference type="Gene3D" id="2.60.40.10">
    <property type="entry name" value="Immunoglobulins"/>
    <property type="match status" value="1"/>
</dbReference>
<dbReference type="PANTHER" id="PTHR42715:SF10">
    <property type="entry name" value="BETA-GLUCOSIDASE"/>
    <property type="match status" value="1"/>
</dbReference>
<comment type="similarity">
    <text evidence="1">Belongs to the glycosyl hydrolase 3 family.</text>
</comment>
<dbReference type="InterPro" id="IPR050288">
    <property type="entry name" value="Cellulose_deg_GH3"/>
</dbReference>
<dbReference type="SMART" id="SM01217">
    <property type="entry name" value="Fn3_like"/>
    <property type="match status" value="1"/>
</dbReference>
<dbReference type="InterPro" id="IPR026891">
    <property type="entry name" value="Fn3-like"/>
</dbReference>
<name>A0A1C0ASB3_9ACTN</name>
<evidence type="ECO:0000256" key="2">
    <source>
        <dbReference type="ARBA" id="ARBA00022801"/>
    </source>
</evidence>
<dbReference type="PANTHER" id="PTHR42715">
    <property type="entry name" value="BETA-GLUCOSIDASE"/>
    <property type="match status" value="1"/>
</dbReference>
<organism evidence="4 5">
    <name type="scientific">Tessaracoccus lapidicaptus</name>
    <dbReference type="NCBI Taxonomy" id="1427523"/>
    <lineage>
        <taxon>Bacteria</taxon>
        <taxon>Bacillati</taxon>
        <taxon>Actinomycetota</taxon>
        <taxon>Actinomycetes</taxon>
        <taxon>Propionibacteriales</taxon>
        <taxon>Propionibacteriaceae</taxon>
        <taxon>Tessaracoccus</taxon>
    </lineage>
</organism>
<dbReference type="SUPFAM" id="SSF51445">
    <property type="entry name" value="(Trans)glycosidases"/>
    <property type="match status" value="1"/>
</dbReference>
<dbReference type="InterPro" id="IPR036881">
    <property type="entry name" value="Glyco_hydro_3_C_sf"/>
</dbReference>
<dbReference type="Pfam" id="PF00933">
    <property type="entry name" value="Glyco_hydro_3"/>
    <property type="match status" value="1"/>
</dbReference>
<dbReference type="InterPro" id="IPR002772">
    <property type="entry name" value="Glyco_hydro_3_C"/>
</dbReference>
<sequence length="819" mass="88421">MHRVVNGLAQQSVDIVDTDRTVAPRLVELCRRAAGEGVVLLRNVDGVLPLPAHAPVAVFGRVQCDWFAVGYGSGGDVKAPYEVSLLEALREAGVAVVGELAAAYETWAAANPPDEGYWGNWPRHFDEMPLDAGLVSRASREAGVAVVVIGRAAGEDRESVLEPGSYYLTDAERAMLDAVVARFERVVVVVNTGNVMDLSWADDYGDRLAGLILAWQGGMEGSRGLVDVLTGAVSPSGRLTDTIARRYEDYPSAPNFGHRHFNNYAEDVFVGYRYFETFAPEAVQFPFGFGLGYATFELGAAEFSGGGDGDGDVAVSVEVRNVGERSGREVVQLYVAAPDGALGKPSRALVGYAKTAELAPGESERVSLMVPRAALASYDDGGATGHRSAWVLEPGTYTLYMGADVRTAERVGAVEVPELVVVEQLAEACAVDPEAPFRRMTVRRDGAAARVGWEDVPTRTVDLRRRILDALAVEIPVTGYRGVQFDDVAAGRRSMDEFVAQLSDEELEALTRGHGRMNSPLGAVGNAGVFGGILESLRAKGVPPVTCTDGPSGIRLSAYASLLPCGTALASTWDPALVRELAAEHALEMVRKGSDVLLSPGMNIHRDPLCGRNFEYFSEDPLVTGRMGAAVVAGVQSRGVAACPKHFAANNQETNRSKNDSRVSERALREIYLKGFEIVVKEAWPQTIMTSYNKINGVWAHYNYELVTTILRDQWGYDGMVMTDWWMQHSRDPHFPEVWDSAYRVRAGVDVLMPGSTVDGLRRGVDRSLLRSLAKGDGVRRGELQAVAGRVLRFVEVSRPARSGRGEGVEPDSRSAGIG</sequence>
<feature type="domain" description="Fibronectin type III-like" evidence="3">
    <location>
        <begin position="329"/>
        <end position="405"/>
    </location>
</feature>
<dbReference type="InterPro" id="IPR013783">
    <property type="entry name" value="Ig-like_fold"/>
</dbReference>
<evidence type="ECO:0000259" key="3">
    <source>
        <dbReference type="SMART" id="SM01217"/>
    </source>
</evidence>
<dbReference type="Gene3D" id="3.40.50.1700">
    <property type="entry name" value="Glycoside hydrolase family 3 C-terminal domain"/>
    <property type="match status" value="1"/>
</dbReference>
<dbReference type="InterPro" id="IPR017853">
    <property type="entry name" value="GH"/>
</dbReference>
<dbReference type="GO" id="GO:0005975">
    <property type="term" value="P:carbohydrate metabolic process"/>
    <property type="evidence" value="ECO:0007669"/>
    <property type="project" value="InterPro"/>
</dbReference>
<keyword evidence="2" id="KW-0378">Hydrolase</keyword>
<proteinExistence type="inferred from homology"/>
<evidence type="ECO:0000313" key="4">
    <source>
        <dbReference type="EMBL" id="OCL37180.1"/>
    </source>
</evidence>
<evidence type="ECO:0000256" key="1">
    <source>
        <dbReference type="ARBA" id="ARBA00005336"/>
    </source>
</evidence>
<keyword evidence="5" id="KW-1185">Reference proteome</keyword>
<dbReference type="GO" id="GO:0004553">
    <property type="term" value="F:hydrolase activity, hydrolyzing O-glycosyl compounds"/>
    <property type="evidence" value="ECO:0007669"/>
    <property type="project" value="InterPro"/>
</dbReference>
<gene>
    <name evidence="4" type="ORF">BCR15_11955</name>
</gene>
<dbReference type="EMBL" id="MBQD01000002">
    <property type="protein sequence ID" value="OCL37180.1"/>
    <property type="molecule type" value="Genomic_DNA"/>
</dbReference>
<dbReference type="SUPFAM" id="SSF52279">
    <property type="entry name" value="Beta-D-glucan exohydrolase, C-terminal domain"/>
    <property type="match status" value="1"/>
</dbReference>
<dbReference type="Pfam" id="PF01915">
    <property type="entry name" value="Glyco_hydro_3_C"/>
    <property type="match status" value="1"/>
</dbReference>
<dbReference type="AlphaFoldDB" id="A0A1C0ASB3"/>
<dbReference type="InterPro" id="IPR001764">
    <property type="entry name" value="Glyco_hydro_3_N"/>
</dbReference>
<accession>A0A1C0ASB3</accession>
<dbReference type="Proteomes" id="UP000093501">
    <property type="component" value="Unassembled WGS sequence"/>
</dbReference>
<evidence type="ECO:0000313" key="5">
    <source>
        <dbReference type="Proteomes" id="UP000093501"/>
    </source>
</evidence>